<dbReference type="AlphaFoldDB" id="A0AAD3DXX6"/>
<keyword evidence="7" id="KW-1185">Reference proteome</keyword>
<accession>A0AAD3DXX6</accession>
<dbReference type="PANTHER" id="PTHR12442:SF5">
    <property type="entry name" value="DYNEIN AXONEMAL INTERMEDIATE CHAIN 3"/>
    <property type="match status" value="1"/>
</dbReference>
<dbReference type="Gene3D" id="2.130.10.10">
    <property type="entry name" value="YVTN repeat-like/Quinoprotein amine dehydrogenase"/>
    <property type="match status" value="3"/>
</dbReference>
<gene>
    <name evidence="6" type="ORF">Agub_g9598</name>
</gene>
<feature type="compositionally biased region" description="Basic and acidic residues" evidence="5">
    <location>
        <begin position="959"/>
        <end position="971"/>
    </location>
</feature>
<dbReference type="InterPro" id="IPR015943">
    <property type="entry name" value="WD40/YVTN_repeat-like_dom_sf"/>
</dbReference>
<proteinExistence type="predicted"/>
<feature type="region of interest" description="Disordered" evidence="5">
    <location>
        <begin position="549"/>
        <end position="596"/>
    </location>
</feature>
<dbReference type="GO" id="GO:0045504">
    <property type="term" value="F:dynein heavy chain binding"/>
    <property type="evidence" value="ECO:0007669"/>
    <property type="project" value="TreeGrafter"/>
</dbReference>
<keyword evidence="4" id="KW-0677">Repeat</keyword>
<dbReference type="EMBL" id="BMAR01000020">
    <property type="protein sequence ID" value="GFR47821.1"/>
    <property type="molecule type" value="Genomic_DNA"/>
</dbReference>
<keyword evidence="3" id="KW-0853">WD repeat</keyword>
<name>A0AAD3DXX6_9CHLO</name>
<dbReference type="InterPro" id="IPR036322">
    <property type="entry name" value="WD40_repeat_dom_sf"/>
</dbReference>
<dbReference type="Proteomes" id="UP001054857">
    <property type="component" value="Unassembled WGS sequence"/>
</dbReference>
<dbReference type="GO" id="GO:0060294">
    <property type="term" value="P:cilium movement involved in cell motility"/>
    <property type="evidence" value="ECO:0007669"/>
    <property type="project" value="TreeGrafter"/>
</dbReference>
<reference evidence="6 7" key="1">
    <citation type="journal article" date="2021" name="Sci. Rep.">
        <title>Genome sequencing of the multicellular alga Astrephomene provides insights into convergent evolution of germ-soma differentiation.</title>
        <authorList>
            <person name="Yamashita S."/>
            <person name="Yamamoto K."/>
            <person name="Matsuzaki R."/>
            <person name="Suzuki S."/>
            <person name="Yamaguchi H."/>
            <person name="Hirooka S."/>
            <person name="Minakuchi Y."/>
            <person name="Miyagishima S."/>
            <person name="Kawachi M."/>
            <person name="Toyoda A."/>
            <person name="Nozaki H."/>
        </authorList>
    </citation>
    <scope>NUCLEOTIDE SEQUENCE [LARGE SCALE GENOMIC DNA]</scope>
    <source>
        <strain evidence="6 7">NIES-4017</strain>
    </source>
</reference>
<feature type="region of interest" description="Disordered" evidence="5">
    <location>
        <begin position="905"/>
        <end position="971"/>
    </location>
</feature>
<dbReference type="GO" id="GO:0036156">
    <property type="term" value="C:inner dynein arm"/>
    <property type="evidence" value="ECO:0007669"/>
    <property type="project" value="TreeGrafter"/>
</dbReference>
<keyword evidence="2" id="KW-0963">Cytoplasm</keyword>
<evidence type="ECO:0000313" key="7">
    <source>
        <dbReference type="Proteomes" id="UP001054857"/>
    </source>
</evidence>
<dbReference type="InterPro" id="IPR001680">
    <property type="entry name" value="WD40_rpt"/>
</dbReference>
<evidence type="ECO:0000313" key="6">
    <source>
        <dbReference type="EMBL" id="GFR47821.1"/>
    </source>
</evidence>
<evidence type="ECO:0000256" key="4">
    <source>
        <dbReference type="ARBA" id="ARBA00022737"/>
    </source>
</evidence>
<organism evidence="6 7">
    <name type="scientific">Astrephomene gubernaculifera</name>
    <dbReference type="NCBI Taxonomy" id="47775"/>
    <lineage>
        <taxon>Eukaryota</taxon>
        <taxon>Viridiplantae</taxon>
        <taxon>Chlorophyta</taxon>
        <taxon>core chlorophytes</taxon>
        <taxon>Chlorophyceae</taxon>
        <taxon>CS clade</taxon>
        <taxon>Chlamydomonadales</taxon>
        <taxon>Astrephomenaceae</taxon>
        <taxon>Astrephomene</taxon>
    </lineage>
</organism>
<feature type="region of interest" description="Disordered" evidence="5">
    <location>
        <begin position="1"/>
        <end position="71"/>
    </location>
</feature>
<protein>
    <submittedName>
        <fullName evidence="6">Uncharacterized protein</fullName>
    </submittedName>
</protein>
<dbReference type="InterPro" id="IPR050687">
    <property type="entry name" value="Dynein_IC"/>
</dbReference>
<dbReference type="GO" id="GO:0045503">
    <property type="term" value="F:dynein light chain binding"/>
    <property type="evidence" value="ECO:0007669"/>
    <property type="project" value="TreeGrafter"/>
</dbReference>
<feature type="compositionally biased region" description="Basic and acidic residues" evidence="5">
    <location>
        <begin position="917"/>
        <end position="929"/>
    </location>
</feature>
<evidence type="ECO:0000256" key="3">
    <source>
        <dbReference type="ARBA" id="ARBA00022574"/>
    </source>
</evidence>
<dbReference type="SUPFAM" id="SSF50978">
    <property type="entry name" value="WD40 repeat-like"/>
    <property type="match status" value="1"/>
</dbReference>
<comment type="subcellular location">
    <subcellularLocation>
        <location evidence="1">Cytoplasm</location>
    </subcellularLocation>
</comment>
<dbReference type="SMART" id="SM00320">
    <property type="entry name" value="WD40"/>
    <property type="match status" value="4"/>
</dbReference>
<comment type="caution">
    <text evidence="6">The sequence shown here is derived from an EMBL/GenBank/DDBJ whole genome shotgun (WGS) entry which is preliminary data.</text>
</comment>
<sequence>MGDEASTVPPPVEDGEIPATPATAEDGQQGPDVGAEAPAVDGAEGDVPATDTGGEGDAAEEAKEQQLGPDEVDSYAAASANLAEGEAATDSIPAPPPVVELEPLPEDYVPVRDLPPIPEPFNRNEDGKPVPLPGVESLFLTGTTVEIVGISALGPGNLTGEVTREVLLNDIQFRGAISDFHSLKARIQAADYDPFLIRFNEEDVYGDGNNYEIALTKEAADVWKGIREETARRARLLELEAAHAAAERAKPRSKRTRKVKPWQSMGSEVDIEEAAVRSRRDPIRLVVQRRRREFHQPSIKLADKDAHELWNSSQMECRPFKDPNFDMRRMEQDAAVQAVAPLRDVGTHSSGPVPPRPATTQTAALDMTAEQKQELLQRPRSAQGSVADFLERVRDLCEVALVQNEITNIFRDDLAALNDEADGGGGGSRKETLISEAQSFTHLTYSKNKVVSAIQWLPHRKGVVAVACTEAQSHAERVGRMGRTAPAHILLWNFRDPIHPELVLQSPWEVFAFQFNPLQPDLLTGGCYNGQVVLWDLSSEADRLGRRTAGAGVAGGAAKSTDGTPSKATDLTPPPTAMPGGAAGGGADASGASATDGDAQIPVVKHRFMTDTQFSHHQVITDLQWLPGVEISHRGKVTKLGEGSKECNFFATVAADGRVLFWDVRVERLLKKGKKADDLLDLVWKPIHSVHLISLIGMDLGGTRLAFDFRRLEQGMFYAGSFDGELVYADFVKPEGEENPDYAKSCLQAHVGPVIALERSPFFDDILLTCGDWQWQVWQEGQATPLFQSGYAADYYTAACWSPTRPAVLYLADQSGSLEVWDLLDRSHEPSIRVTLAATPIMSLAFNPMPPAASAAQQAAMQLLAVGDATGVLRILELPRNLRRPVHNEKRLMGAWLERQQSRLADVGARQPTRAAARKEAEERKKEAEAAAQAEAAAKEAAAKDAAAAAAAGMPPSPSERKERKGSLYPEFDEKAEQEYLKLEARFKAQLGLLPPEASGGVAH</sequence>
<evidence type="ECO:0000256" key="5">
    <source>
        <dbReference type="SAM" id="MobiDB-lite"/>
    </source>
</evidence>
<dbReference type="FunFam" id="2.130.10.10:FF:002389">
    <property type="entry name" value="Flagellar inner dynein arm I1 intermediate chain IC140"/>
    <property type="match status" value="1"/>
</dbReference>
<evidence type="ECO:0000256" key="1">
    <source>
        <dbReference type="ARBA" id="ARBA00004496"/>
    </source>
</evidence>
<evidence type="ECO:0000256" key="2">
    <source>
        <dbReference type="ARBA" id="ARBA00022490"/>
    </source>
</evidence>
<dbReference type="GO" id="GO:0036159">
    <property type="term" value="P:inner dynein arm assembly"/>
    <property type="evidence" value="ECO:0007669"/>
    <property type="project" value="TreeGrafter"/>
</dbReference>
<dbReference type="PANTHER" id="PTHR12442">
    <property type="entry name" value="DYNEIN INTERMEDIATE CHAIN"/>
    <property type="match status" value="1"/>
</dbReference>